<dbReference type="PROSITE" id="PS50066">
    <property type="entry name" value="MADS_BOX_2"/>
    <property type="match status" value="1"/>
</dbReference>
<evidence type="ECO:0000256" key="5">
    <source>
        <dbReference type="ARBA" id="ARBA00023242"/>
    </source>
</evidence>
<dbReference type="CDD" id="cd00266">
    <property type="entry name" value="MADS_SRF_like"/>
    <property type="match status" value="1"/>
</dbReference>
<dbReference type="PRINTS" id="PR00404">
    <property type="entry name" value="MADSDOMAIN"/>
</dbReference>
<dbReference type="Proteomes" id="UP000434276">
    <property type="component" value="Unassembled WGS sequence"/>
</dbReference>
<dbReference type="Gene3D" id="3.40.1810.10">
    <property type="entry name" value="Transcription factor, MADS-box"/>
    <property type="match status" value="1"/>
</dbReference>
<dbReference type="GO" id="GO:0000981">
    <property type="term" value="F:DNA-binding transcription factor activity, RNA polymerase II-specific"/>
    <property type="evidence" value="ECO:0007669"/>
    <property type="project" value="InterPro"/>
</dbReference>
<dbReference type="Proteomes" id="UP000426265">
    <property type="component" value="Unassembled WGS sequence"/>
</dbReference>
<evidence type="ECO:0000313" key="7">
    <source>
        <dbReference type="EMBL" id="CAA0381481.1"/>
    </source>
</evidence>
<dbReference type="OrthoDB" id="678337at2759"/>
<keyword evidence="4" id="KW-0804">Transcription</keyword>
<organism evidence="7 10">
    <name type="scientific">Arabidopsis thaliana</name>
    <name type="common">Mouse-ear cress</name>
    <dbReference type="NCBI Taxonomy" id="3702"/>
    <lineage>
        <taxon>Eukaryota</taxon>
        <taxon>Viridiplantae</taxon>
        <taxon>Streptophyta</taxon>
        <taxon>Embryophyta</taxon>
        <taxon>Tracheophyta</taxon>
        <taxon>Spermatophyta</taxon>
        <taxon>Magnoliopsida</taxon>
        <taxon>eudicotyledons</taxon>
        <taxon>Gunneridae</taxon>
        <taxon>Pentapetalae</taxon>
        <taxon>rosids</taxon>
        <taxon>malvids</taxon>
        <taxon>Brassicales</taxon>
        <taxon>Brassicaceae</taxon>
        <taxon>Camelineae</taxon>
        <taxon>Arabidopsis</taxon>
    </lineage>
</organism>
<evidence type="ECO:0000256" key="1">
    <source>
        <dbReference type="ARBA" id="ARBA00004123"/>
    </source>
</evidence>
<gene>
    <name evidence="8" type="ORF">AN1_LOCUS11899</name>
    <name evidence="7" type="ORF">C24_LOCUS11732</name>
</gene>
<feature type="domain" description="MADS-box" evidence="6">
    <location>
        <begin position="1"/>
        <end position="49"/>
    </location>
</feature>
<dbReference type="AlphaFoldDB" id="A0A5S9X9T0"/>
<evidence type="ECO:0000256" key="2">
    <source>
        <dbReference type="ARBA" id="ARBA00023015"/>
    </source>
</evidence>
<dbReference type="FunFam" id="3.40.1810.10:FF:000024">
    <property type="entry name" value="Agamous-like MADS-box protein AGL80"/>
    <property type="match status" value="1"/>
</dbReference>
<dbReference type="InterPro" id="IPR002100">
    <property type="entry name" value="TF_MADSbox"/>
</dbReference>
<dbReference type="InterPro" id="IPR050142">
    <property type="entry name" value="MADS-box/MEF2_TF"/>
</dbReference>
<evidence type="ECO:0000256" key="3">
    <source>
        <dbReference type="ARBA" id="ARBA00023125"/>
    </source>
</evidence>
<evidence type="ECO:0000313" key="8">
    <source>
        <dbReference type="EMBL" id="VYS56445.1"/>
    </source>
</evidence>
<dbReference type="GO" id="GO:0005634">
    <property type="term" value="C:nucleus"/>
    <property type="evidence" value="ECO:0007669"/>
    <property type="project" value="UniProtKB-SubCell"/>
</dbReference>
<keyword evidence="2" id="KW-0805">Transcription regulation</keyword>
<accession>A0A654F637</accession>
<evidence type="ECO:0000256" key="4">
    <source>
        <dbReference type="ARBA" id="ARBA00023163"/>
    </source>
</evidence>
<dbReference type="EMBL" id="CACSHJ010000089">
    <property type="protein sequence ID" value="CAA0381481.1"/>
    <property type="molecule type" value="Genomic_DNA"/>
</dbReference>
<dbReference type="InterPro" id="IPR033897">
    <property type="entry name" value="SRF-like_MADS-box"/>
</dbReference>
<keyword evidence="3" id="KW-0238">DNA-binding</keyword>
<dbReference type="InterPro" id="IPR036879">
    <property type="entry name" value="TF_MADSbox_sf"/>
</dbReference>
<sequence length="260" mass="30374">MTRKKLNLSYITNESMRKATFNKRKKGLVKKIHELSVLCGIEACAVIYSPFNSNPEVWPSNSEVKNVMENFEMLTKLEQEKKMVSHEGFIRQNISKTMESNNKKMIDNAERTMKEAMFQLLSGKGEKLDLTDINREDLCKYIDQYLKELYHHKNKTINQSHIEPGESSGATNAMTPTSVVEPIISSIQRPNQNPNFNHLSHNQYQYQQQFGYPILVQDGIYNPSQIQNQHEEWLDDHMMNHSKEISHPLMDDNNFYYQQP</sequence>
<dbReference type="Pfam" id="PF00319">
    <property type="entry name" value="SRF-TF"/>
    <property type="match status" value="1"/>
</dbReference>
<accession>A0A5S9X9T0</accession>
<dbReference type="PANTHER" id="PTHR48019">
    <property type="entry name" value="SERUM RESPONSE FACTOR HOMOLOG"/>
    <property type="match status" value="1"/>
</dbReference>
<dbReference type="GO" id="GO:0046983">
    <property type="term" value="F:protein dimerization activity"/>
    <property type="evidence" value="ECO:0007669"/>
    <property type="project" value="InterPro"/>
</dbReference>
<dbReference type="ExpressionAtlas" id="A0A5S9X9T0">
    <property type="expression patterns" value="baseline and differential"/>
</dbReference>
<dbReference type="SUPFAM" id="SSF55455">
    <property type="entry name" value="SRF-like"/>
    <property type="match status" value="1"/>
</dbReference>
<protein>
    <recommendedName>
        <fullName evidence="6">MADS-box domain-containing protein</fullName>
    </recommendedName>
</protein>
<evidence type="ECO:0000313" key="9">
    <source>
        <dbReference type="Proteomes" id="UP000426265"/>
    </source>
</evidence>
<proteinExistence type="predicted"/>
<dbReference type="EMBL" id="CACRSJ010000106">
    <property type="protein sequence ID" value="VYS56445.1"/>
    <property type="molecule type" value="Genomic_DNA"/>
</dbReference>
<keyword evidence="5" id="KW-0539">Nucleus</keyword>
<evidence type="ECO:0000259" key="6">
    <source>
        <dbReference type="PROSITE" id="PS50066"/>
    </source>
</evidence>
<evidence type="ECO:0000313" key="10">
    <source>
        <dbReference type="Proteomes" id="UP000434276"/>
    </source>
</evidence>
<comment type="subcellular location">
    <subcellularLocation>
        <location evidence="1">Nucleus</location>
    </subcellularLocation>
</comment>
<dbReference type="SMART" id="SM00432">
    <property type="entry name" value="MADS"/>
    <property type="match status" value="1"/>
</dbReference>
<name>A0A5S9X9T0_ARATH</name>
<reference evidence="7 10" key="1">
    <citation type="submission" date="2019-12" db="EMBL/GenBank/DDBJ databases">
        <authorList>
            <person name="Jiao W.-B."/>
            <person name="Schneeberger K."/>
        </authorList>
    </citation>
    <scope>NUCLEOTIDE SEQUENCE [LARGE SCALE GENOMIC DNA]</scope>
    <source>
        <strain evidence="9">cv. An-1</strain>
        <strain evidence="10">cv. C24</strain>
    </source>
</reference>
<dbReference type="GO" id="GO:0000987">
    <property type="term" value="F:cis-regulatory region sequence-specific DNA binding"/>
    <property type="evidence" value="ECO:0007669"/>
    <property type="project" value="InterPro"/>
</dbReference>
<dbReference type="GO" id="GO:0045944">
    <property type="term" value="P:positive regulation of transcription by RNA polymerase II"/>
    <property type="evidence" value="ECO:0007669"/>
    <property type="project" value="InterPro"/>
</dbReference>